<gene>
    <name evidence="1" type="ORF">LMG32879_000897</name>
</gene>
<dbReference type="Proteomes" id="UP001176960">
    <property type="component" value="Unassembled WGS sequence"/>
</dbReference>
<evidence type="ECO:0000313" key="1">
    <source>
        <dbReference type="EMBL" id="CAI9120068.1"/>
    </source>
</evidence>
<accession>A0AA35Y3D2</accession>
<dbReference type="Gene3D" id="3.40.50.300">
    <property type="entry name" value="P-loop containing nucleotide triphosphate hydrolases"/>
    <property type="match status" value="1"/>
</dbReference>
<dbReference type="EMBL" id="CATKSH010000004">
    <property type="protein sequence ID" value="CAI9120068.1"/>
    <property type="molecule type" value="Genomic_DNA"/>
</dbReference>
<comment type="caution">
    <text evidence="1">The sequence shown here is derived from an EMBL/GenBank/DDBJ whole genome shotgun (WGS) entry which is preliminary data.</text>
</comment>
<proteinExistence type="predicted"/>
<dbReference type="InterPro" id="IPR027417">
    <property type="entry name" value="P-loop_NTPase"/>
</dbReference>
<dbReference type="Pfam" id="PF13469">
    <property type="entry name" value="Sulfotransfer_3"/>
    <property type="match status" value="1"/>
</dbReference>
<evidence type="ECO:0000313" key="2">
    <source>
        <dbReference type="Proteomes" id="UP001176960"/>
    </source>
</evidence>
<organism evidence="1 2">
    <name type="scientific">Brytella acorum</name>
    <dbReference type="NCBI Taxonomy" id="2959299"/>
    <lineage>
        <taxon>Bacteria</taxon>
        <taxon>Pseudomonadati</taxon>
        <taxon>Pseudomonadota</taxon>
        <taxon>Alphaproteobacteria</taxon>
        <taxon>Acetobacterales</taxon>
        <taxon>Acetobacteraceae</taxon>
        <taxon>Brytella</taxon>
    </lineage>
</organism>
<dbReference type="RefSeq" id="WP_289841866.1">
    <property type="nucleotide sequence ID" value="NZ_CATKSH010000004.1"/>
</dbReference>
<name>A0AA35Y3D2_9PROT</name>
<protein>
    <submittedName>
        <fullName evidence="1">Sulfotransferase</fullName>
    </submittedName>
</protein>
<dbReference type="PANTHER" id="PTHR11783">
    <property type="entry name" value="SULFOTRANSFERASE SULT"/>
    <property type="match status" value="1"/>
</dbReference>
<reference evidence="1" key="1">
    <citation type="submission" date="2023-03" db="EMBL/GenBank/DDBJ databases">
        <authorList>
            <person name="Cleenwerck I."/>
        </authorList>
    </citation>
    <scope>NUCLEOTIDE SEQUENCE</scope>
    <source>
        <strain evidence="1">LMG 32879</strain>
    </source>
</reference>
<dbReference type="AlphaFoldDB" id="A0AA35Y3D2"/>
<keyword evidence="2" id="KW-1185">Reference proteome</keyword>
<sequence length="308" mass="34102">MTVHQDTASALSAADRLAALGDLARRQLFFVGGAPRSGTTWIQHLIDGHPEASCMGEGLFWQQILHPLTAMSQKRVEALKEKNVNLFAHTGGYPLPTEDDVDAMLATGILMALQRQLSTRPDGGASCRAIGEKTPENIFLFPRLKRQFPNAKLIVISRDPRDVLASSWHMFVQRHQPDEDLSARMEGFIRHSLEPMDKGARTLFSLQEQDPSSCLSITYEGLHANTVDVLADVFGFLALPSTTEIVAGCIERSAFSRLSGGRARGMEAKQAFLRKGMVGDWRATIPEAMNAIILERLGWMFPRFGWTP</sequence>
<dbReference type="SUPFAM" id="SSF52540">
    <property type="entry name" value="P-loop containing nucleoside triphosphate hydrolases"/>
    <property type="match status" value="1"/>
</dbReference>